<dbReference type="GO" id="GO:0030870">
    <property type="term" value="C:Mre11 complex"/>
    <property type="evidence" value="ECO:0007669"/>
    <property type="project" value="InterPro"/>
</dbReference>
<dbReference type="GO" id="GO:0007095">
    <property type="term" value="P:mitotic G2 DNA damage checkpoint signaling"/>
    <property type="evidence" value="ECO:0007669"/>
    <property type="project" value="InterPro"/>
</dbReference>
<evidence type="ECO:0000313" key="3">
    <source>
        <dbReference type="Proteomes" id="UP000053477"/>
    </source>
</evidence>
<reference evidence="2 3" key="1">
    <citation type="submission" date="2015-04" db="EMBL/GenBank/DDBJ databases">
        <title>Complete genome sequence of Schizopora paradoxa KUC8140, a cosmopolitan wood degrader in East Asia.</title>
        <authorList>
            <consortium name="DOE Joint Genome Institute"/>
            <person name="Min B."/>
            <person name="Park H."/>
            <person name="Jang Y."/>
            <person name="Kim J.-J."/>
            <person name="Kim K.H."/>
            <person name="Pangilinan J."/>
            <person name="Lipzen A."/>
            <person name="Riley R."/>
            <person name="Grigoriev I.V."/>
            <person name="Spatafora J.W."/>
            <person name="Choi I.-G."/>
        </authorList>
    </citation>
    <scope>NUCLEOTIDE SEQUENCE [LARGE SCALE GENOMIC DNA]</scope>
    <source>
        <strain evidence="2 3">KUC8140</strain>
    </source>
</reference>
<sequence length="1005" mass="109749">MWLIEGPFDGRVLGGNDRNKSKLLKCGTSYMLGRKRKESTCPYLFVNHPKISSEHALLVVGKHSTADVADTNIIPTLTLIGKFKKPIFVDRAGDRNPVNANEQYELRSGDKISSVSIEWTVTWKSVCCYFPSSTPSFSFERCASLGIKLFAEQKPEVTHCLTPTLDISPGILCSLLRLAQVVHPDWLKEYLRLGDEEKHDHAALEEGPPITVLEFEFLPPSEPKHRPAFSPNLTSSLSSFKSWEPNEERDKMLKGWRVLFVGEKGREADQDLLQMLEAGGAEYEVFDVSGGEKKWKQVLEKNKRKASKGLSVVADEENMRVAAETEWAAISGIMRDSNLRAIKRSKLLEAVLYVDTSRIDSSQSVANNVEESISNSIPVTIAEESSSTPRTLPSENVTDETPAQAGPSRRPLRRRATASRAGSATPAPQTVSEAPKLPEPQPTPSEQQVVADAPPPRRPLVRRARTAARTNASLDTAIVGVDDPSVLESQPPVVDPTSSTAMLPPNGVPVGSSALDSSSAPARPSRLKRRRNGDDTEIVNPVLAELQRDLEQISQIPPPLKKFKALFDETDPERLESQGGAILSNIDFDDETGMGPTQTNVQDFSSGSQTQTQTQSESMTSRTGRKPPSRRLAAVAEEVEETQSNVVQSLATIPPSNADIEMDGTSEEPPPNQAAKPVSVSNKNSLQTFTSTQQPGKTASGAEPGKPDTDAVFLKAIASTKKGKKGEDDFDREFNNLRISKPEIQRDAEAKQWELLADFGDDGDLRGNFMVIVEMDLPEKPRRSASVSSANRPEWQGKTDYKAFKKKHVNRFKNPVELVAVNDENDYGMGAAYWKTGSQSQSQSQSQGDGLSLLQQSQMQNRAAGSSSKPPSKAKGKATQPRRGRSRSVLDVGSGSEEDEAPKRTRKGTQSQRGAGKTQPLFLPDDEDEDPTPTLDDEPSGEVFDLDIGDMSVEEDDDPPPTKSKGRGGKATQDASGGSKRKRTAALLDDDAAFKGFGTRKKTRI</sequence>
<gene>
    <name evidence="2" type="ORF">SCHPADRAFT_847612</name>
</gene>
<evidence type="ECO:0000313" key="2">
    <source>
        <dbReference type="EMBL" id="KLO16880.1"/>
    </source>
</evidence>
<feature type="compositionally biased region" description="Basic residues" evidence="1">
    <location>
        <begin position="872"/>
        <end position="886"/>
    </location>
</feature>
<feature type="compositionally biased region" description="Low complexity" evidence="1">
    <location>
        <begin position="602"/>
        <end position="622"/>
    </location>
</feature>
<dbReference type="InParanoid" id="A0A0H2RXP8"/>
<dbReference type="GO" id="GO:0003684">
    <property type="term" value="F:damaged DNA binding"/>
    <property type="evidence" value="ECO:0007669"/>
    <property type="project" value="TreeGrafter"/>
</dbReference>
<proteinExistence type="predicted"/>
<feature type="compositionally biased region" description="Low complexity" evidence="1">
    <location>
        <begin position="418"/>
        <end position="428"/>
    </location>
</feature>
<evidence type="ECO:0008006" key="4">
    <source>
        <dbReference type="Google" id="ProtNLM"/>
    </source>
</evidence>
<evidence type="ECO:0000256" key="1">
    <source>
        <dbReference type="SAM" id="MobiDB-lite"/>
    </source>
</evidence>
<feature type="compositionally biased region" description="Low complexity" evidence="1">
    <location>
        <begin position="837"/>
        <end position="871"/>
    </location>
</feature>
<dbReference type="AlphaFoldDB" id="A0A0H2RXP8"/>
<dbReference type="InterPro" id="IPR040227">
    <property type="entry name" value="Nibrin-rel"/>
</dbReference>
<accession>A0A0H2RXP8</accession>
<feature type="compositionally biased region" description="Polar residues" evidence="1">
    <location>
        <begin position="679"/>
        <end position="697"/>
    </location>
</feature>
<name>A0A0H2RXP8_9AGAM</name>
<dbReference type="GO" id="GO:0000724">
    <property type="term" value="P:double-strand break repair via homologous recombination"/>
    <property type="evidence" value="ECO:0007669"/>
    <property type="project" value="TreeGrafter"/>
</dbReference>
<feature type="region of interest" description="Disordered" evidence="1">
    <location>
        <begin position="377"/>
        <end position="459"/>
    </location>
</feature>
<dbReference type="EMBL" id="KQ085911">
    <property type="protein sequence ID" value="KLO16880.1"/>
    <property type="molecule type" value="Genomic_DNA"/>
</dbReference>
<dbReference type="PANTHER" id="PTHR12162:SF0">
    <property type="entry name" value="NIBRIN"/>
    <property type="match status" value="1"/>
</dbReference>
<feature type="compositionally biased region" description="Acidic residues" evidence="1">
    <location>
        <begin position="924"/>
        <end position="959"/>
    </location>
</feature>
<feature type="compositionally biased region" description="Polar residues" evidence="1">
    <location>
        <begin position="377"/>
        <end position="401"/>
    </location>
</feature>
<feature type="region of interest" description="Disordered" evidence="1">
    <location>
        <begin position="829"/>
        <end position="986"/>
    </location>
</feature>
<feature type="region of interest" description="Disordered" evidence="1">
    <location>
        <begin position="779"/>
        <end position="799"/>
    </location>
</feature>
<feature type="compositionally biased region" description="Polar residues" evidence="1">
    <location>
        <begin position="642"/>
        <end position="655"/>
    </location>
</feature>
<dbReference type="OrthoDB" id="552194at2759"/>
<feature type="region of interest" description="Disordered" evidence="1">
    <location>
        <begin position="564"/>
        <end position="709"/>
    </location>
</feature>
<keyword evidence="3" id="KW-1185">Reference proteome</keyword>
<dbReference type="Gene3D" id="2.60.200.20">
    <property type="match status" value="1"/>
</dbReference>
<dbReference type="PANTHER" id="PTHR12162">
    <property type="entry name" value="NIBRIN-RELATED"/>
    <property type="match status" value="1"/>
</dbReference>
<feature type="region of interest" description="Disordered" evidence="1">
    <location>
        <begin position="481"/>
        <end position="537"/>
    </location>
</feature>
<organism evidence="2 3">
    <name type="scientific">Schizopora paradoxa</name>
    <dbReference type="NCBI Taxonomy" id="27342"/>
    <lineage>
        <taxon>Eukaryota</taxon>
        <taxon>Fungi</taxon>
        <taxon>Dikarya</taxon>
        <taxon>Basidiomycota</taxon>
        <taxon>Agaricomycotina</taxon>
        <taxon>Agaricomycetes</taxon>
        <taxon>Hymenochaetales</taxon>
        <taxon>Schizoporaceae</taxon>
        <taxon>Schizopora</taxon>
    </lineage>
</organism>
<dbReference type="Proteomes" id="UP000053477">
    <property type="component" value="Unassembled WGS sequence"/>
</dbReference>
<protein>
    <recommendedName>
        <fullName evidence="4">FHA domain-containing protein</fullName>
    </recommendedName>
</protein>